<dbReference type="EMBL" id="UYYB01095573">
    <property type="protein sequence ID" value="VDM75609.1"/>
    <property type="molecule type" value="Genomic_DNA"/>
</dbReference>
<name>A0A3P7J6V7_STRVU</name>
<reference evidence="2 3" key="1">
    <citation type="submission" date="2018-11" db="EMBL/GenBank/DDBJ databases">
        <authorList>
            <consortium name="Pathogen Informatics"/>
        </authorList>
    </citation>
    <scope>NUCLEOTIDE SEQUENCE [LARGE SCALE GENOMIC DNA]</scope>
</reference>
<evidence type="ECO:0000313" key="2">
    <source>
        <dbReference type="EMBL" id="VDM75609.1"/>
    </source>
</evidence>
<organism evidence="2 3">
    <name type="scientific">Strongylus vulgaris</name>
    <name type="common">Blood worm</name>
    <dbReference type="NCBI Taxonomy" id="40348"/>
    <lineage>
        <taxon>Eukaryota</taxon>
        <taxon>Metazoa</taxon>
        <taxon>Ecdysozoa</taxon>
        <taxon>Nematoda</taxon>
        <taxon>Chromadorea</taxon>
        <taxon>Rhabditida</taxon>
        <taxon>Rhabditina</taxon>
        <taxon>Rhabditomorpha</taxon>
        <taxon>Strongyloidea</taxon>
        <taxon>Strongylidae</taxon>
        <taxon>Strongylus</taxon>
    </lineage>
</organism>
<evidence type="ECO:0000313" key="3">
    <source>
        <dbReference type="Proteomes" id="UP000270094"/>
    </source>
</evidence>
<accession>A0A3P7J6V7</accession>
<proteinExistence type="predicted"/>
<evidence type="ECO:0000256" key="1">
    <source>
        <dbReference type="SAM" id="MobiDB-lite"/>
    </source>
</evidence>
<sequence>MHDFYAWDVIRWPSLPRIADKRAQLPRRTTMDSIHINSPPSSPPHSHDVWSPNIRTNSREAWSPTRSSAAASRDTWSPAQRSSLNSAQRSTPTSRDTSGRSRASLSSMHSPMSFLPTRETSPRSCQDKKFSFSHRLV</sequence>
<protein>
    <submittedName>
        <fullName evidence="2">Uncharacterized protein</fullName>
    </submittedName>
</protein>
<feature type="compositionally biased region" description="Polar residues" evidence="1">
    <location>
        <begin position="53"/>
        <end position="110"/>
    </location>
</feature>
<dbReference type="AlphaFoldDB" id="A0A3P7J6V7"/>
<gene>
    <name evidence="2" type="ORF">SVUK_LOCUS10607</name>
</gene>
<keyword evidence="3" id="KW-1185">Reference proteome</keyword>
<dbReference type="Proteomes" id="UP000270094">
    <property type="component" value="Unassembled WGS sequence"/>
</dbReference>
<feature type="region of interest" description="Disordered" evidence="1">
    <location>
        <begin position="23"/>
        <end position="137"/>
    </location>
</feature>